<evidence type="ECO:0000259" key="4">
    <source>
        <dbReference type="Pfam" id="PF13407"/>
    </source>
</evidence>
<dbReference type="PANTHER" id="PTHR46847:SF1">
    <property type="entry name" value="D-ALLOSE-BINDING PERIPLASMIC PROTEIN-RELATED"/>
    <property type="match status" value="1"/>
</dbReference>
<protein>
    <submittedName>
        <fullName evidence="5">Substrate-binding domain-containing protein</fullName>
    </submittedName>
</protein>
<gene>
    <name evidence="5" type="ORF">GC102_34590</name>
</gene>
<comment type="similarity">
    <text evidence="2">Belongs to the bacterial solute-binding protein 2 family.</text>
</comment>
<dbReference type="InterPro" id="IPR025997">
    <property type="entry name" value="SBP_2_dom"/>
</dbReference>
<dbReference type="Pfam" id="PF13407">
    <property type="entry name" value="Peripla_BP_4"/>
    <property type="match status" value="1"/>
</dbReference>
<organism evidence="5 6">
    <name type="scientific">Paenibacillus germinis</name>
    <dbReference type="NCBI Taxonomy" id="2654979"/>
    <lineage>
        <taxon>Bacteria</taxon>
        <taxon>Bacillati</taxon>
        <taxon>Bacillota</taxon>
        <taxon>Bacilli</taxon>
        <taxon>Bacillales</taxon>
        <taxon>Paenibacillaceae</taxon>
        <taxon>Paenibacillus</taxon>
    </lineage>
</organism>
<name>A0ABX1ZCL4_9BACL</name>
<evidence type="ECO:0000313" key="6">
    <source>
        <dbReference type="Proteomes" id="UP000658690"/>
    </source>
</evidence>
<keyword evidence="6" id="KW-1185">Reference proteome</keyword>
<dbReference type="CDD" id="cd19971">
    <property type="entry name" value="PBP1_ABC_sugar_binding-like"/>
    <property type="match status" value="1"/>
</dbReference>
<evidence type="ECO:0000256" key="3">
    <source>
        <dbReference type="ARBA" id="ARBA00022729"/>
    </source>
</evidence>
<feature type="domain" description="Periplasmic binding protein" evidence="4">
    <location>
        <begin position="88"/>
        <end position="337"/>
    </location>
</feature>
<evidence type="ECO:0000256" key="2">
    <source>
        <dbReference type="ARBA" id="ARBA00007639"/>
    </source>
</evidence>
<accession>A0ABX1ZCL4</accession>
<comment type="subcellular location">
    <subcellularLocation>
        <location evidence="1">Cell envelope</location>
    </subcellularLocation>
</comment>
<evidence type="ECO:0000256" key="1">
    <source>
        <dbReference type="ARBA" id="ARBA00004196"/>
    </source>
</evidence>
<dbReference type="EMBL" id="WHOC01000176">
    <property type="protein sequence ID" value="NOU90822.1"/>
    <property type="molecule type" value="Genomic_DNA"/>
</dbReference>
<proteinExistence type="inferred from homology"/>
<evidence type="ECO:0000313" key="5">
    <source>
        <dbReference type="EMBL" id="NOU90822.1"/>
    </source>
</evidence>
<keyword evidence="3" id="KW-0732">Signal</keyword>
<dbReference type="Gene3D" id="3.40.50.2300">
    <property type="match status" value="2"/>
</dbReference>
<dbReference type="SUPFAM" id="SSF53822">
    <property type="entry name" value="Periplasmic binding protein-like I"/>
    <property type="match status" value="1"/>
</dbReference>
<dbReference type="PANTHER" id="PTHR46847">
    <property type="entry name" value="D-ALLOSE-BINDING PERIPLASMIC PROTEIN-RELATED"/>
    <property type="match status" value="1"/>
</dbReference>
<reference evidence="5 6" key="1">
    <citation type="submission" date="2019-10" db="EMBL/GenBank/DDBJ databases">
        <title>Description of Paenibacillus choica sp. nov.</title>
        <authorList>
            <person name="Carlier A."/>
            <person name="Qi S."/>
        </authorList>
    </citation>
    <scope>NUCLEOTIDE SEQUENCE [LARGE SCALE GENOMIC DNA]</scope>
    <source>
        <strain evidence="5 6">LMG 31460</strain>
    </source>
</reference>
<dbReference type="Proteomes" id="UP000658690">
    <property type="component" value="Unassembled WGS sequence"/>
</dbReference>
<comment type="caution">
    <text evidence="5">The sequence shown here is derived from an EMBL/GenBank/DDBJ whole genome shotgun (WGS) entry which is preliminary data.</text>
</comment>
<sequence length="360" mass="39200">MTFVSAINYMLVGKRLLIDRRIGKIINTIYIKKGMFSMKSSKKMKSASLILALVLIMVTMVACGGKTQETSTTTSSKETKKHTFAASYFTLNNPHFIDWSKGLKSEIVDKHGDKLIEVDAQLDINKQISDVEDFIQQKVDAIFIAPVDSKGIKTALLSAKKANIPVIIMDVPPQDTDLVTAMVTTDNFMAGKVLGEAMVKNTGGKANVAIIDWSVVQAVVDRTDGFSAAVKASPGIKVVARQDGKASTESALPIMENFLQSNPEINAVFAINDPSAVGALAAIEAAKRTDIKIYSIDGSQDAIKLVKDNKIAGTSAQFPVKMGQVAGDLVYKILNKENVEKWIKVESLFIDQSNYQQYLK</sequence>
<dbReference type="InterPro" id="IPR028082">
    <property type="entry name" value="Peripla_BP_I"/>
</dbReference>